<dbReference type="PANTHER" id="PTHR30363:SF4">
    <property type="entry name" value="GLYCEROL-3-PHOSPHATE REGULON REPRESSOR"/>
    <property type="match status" value="1"/>
</dbReference>
<evidence type="ECO:0000256" key="1">
    <source>
        <dbReference type="ARBA" id="ARBA00022491"/>
    </source>
</evidence>
<dbReference type="SUPFAM" id="SSF100950">
    <property type="entry name" value="NagB/RpiA/CoA transferase-like"/>
    <property type="match status" value="1"/>
</dbReference>
<evidence type="ECO:0000256" key="4">
    <source>
        <dbReference type="ARBA" id="ARBA00023163"/>
    </source>
</evidence>
<evidence type="ECO:0000259" key="5">
    <source>
        <dbReference type="PROSITE" id="PS51000"/>
    </source>
</evidence>
<reference evidence="7 8" key="2">
    <citation type="submission" date="2018-03" db="EMBL/GenBank/DDBJ databases">
        <title>Genetic Diversity and Phenotypic Plasticity of AHL Mediated Quorum Sensing in Environmental Strains of Vibrio mediterranei.</title>
        <authorList>
            <person name="Lantoine F."/>
            <person name="Vouve F."/>
        </authorList>
    </citation>
    <scope>NUCLEOTIDE SEQUENCE [LARGE SCALE GENOMIC DNA]</scope>
    <source>
        <strain evidence="7 8">17LN0615E</strain>
    </source>
</reference>
<keyword evidence="1" id="KW-0678">Repressor</keyword>
<dbReference type="PROSITE" id="PS00894">
    <property type="entry name" value="HTH_DEOR_1"/>
    <property type="match status" value="1"/>
</dbReference>
<keyword evidence="4" id="KW-0804">Transcription</keyword>
<evidence type="ECO:0000313" key="6">
    <source>
        <dbReference type="EMBL" id="AYV22639.1"/>
    </source>
</evidence>
<evidence type="ECO:0000313" key="9">
    <source>
        <dbReference type="Proteomes" id="UP000279760"/>
    </source>
</evidence>
<evidence type="ECO:0000313" key="8">
    <source>
        <dbReference type="Proteomes" id="UP000238163"/>
    </source>
</evidence>
<dbReference type="InterPro" id="IPR036390">
    <property type="entry name" value="WH_DNA-bd_sf"/>
</dbReference>
<dbReference type="PANTHER" id="PTHR30363">
    <property type="entry name" value="HTH-TYPE TRANSCRIPTIONAL REGULATOR SRLR-RELATED"/>
    <property type="match status" value="1"/>
</dbReference>
<organism evidence="6 9">
    <name type="scientific">Vibrio mediterranei</name>
    <dbReference type="NCBI Taxonomy" id="689"/>
    <lineage>
        <taxon>Bacteria</taxon>
        <taxon>Pseudomonadati</taxon>
        <taxon>Pseudomonadota</taxon>
        <taxon>Gammaproteobacteria</taxon>
        <taxon>Vibrionales</taxon>
        <taxon>Vibrionaceae</taxon>
        <taxon>Vibrio</taxon>
    </lineage>
</organism>
<protein>
    <submittedName>
        <fullName evidence="6">DeoR/GlpR transcriptional regulator</fullName>
    </submittedName>
</protein>
<dbReference type="EMBL" id="NWTN01000001">
    <property type="protein sequence ID" value="PRQ69224.1"/>
    <property type="molecule type" value="Genomic_DNA"/>
</dbReference>
<dbReference type="Proteomes" id="UP000238163">
    <property type="component" value="Unassembled WGS sequence"/>
</dbReference>
<evidence type="ECO:0000256" key="3">
    <source>
        <dbReference type="ARBA" id="ARBA00023125"/>
    </source>
</evidence>
<reference evidence="7" key="1">
    <citation type="submission" date="2017-09" db="EMBL/GenBank/DDBJ databases">
        <authorList>
            <person name="Girard L."/>
            <person name="Lami R."/>
            <person name="Suzuki M."/>
            <person name="Baudart J."/>
        </authorList>
    </citation>
    <scope>NUCLEOTIDE SEQUENCE</scope>
    <source>
        <strain evidence="7">17LN0615E</strain>
    </source>
</reference>
<dbReference type="Proteomes" id="UP000279760">
    <property type="component" value="Chromosome 1"/>
</dbReference>
<dbReference type="InterPro" id="IPR001034">
    <property type="entry name" value="DeoR_HTH"/>
</dbReference>
<evidence type="ECO:0000256" key="2">
    <source>
        <dbReference type="ARBA" id="ARBA00023015"/>
    </source>
</evidence>
<dbReference type="EMBL" id="CP033577">
    <property type="protein sequence ID" value="AYV22639.1"/>
    <property type="molecule type" value="Genomic_DNA"/>
</dbReference>
<dbReference type="PROSITE" id="PS51000">
    <property type="entry name" value="HTH_DEOR_2"/>
    <property type="match status" value="1"/>
</dbReference>
<dbReference type="Gene3D" id="3.30.750.70">
    <property type="entry name" value="4-hydroxybutyrate coenzyme like domains"/>
    <property type="match status" value="1"/>
</dbReference>
<dbReference type="SMART" id="SM00420">
    <property type="entry name" value="HTH_DEOR"/>
    <property type="match status" value="1"/>
</dbReference>
<dbReference type="RefSeq" id="WP_031493606.1">
    <property type="nucleotide sequence ID" value="NZ_CP033577.1"/>
</dbReference>
<dbReference type="PRINTS" id="PR00037">
    <property type="entry name" value="HTHLACR"/>
</dbReference>
<feature type="domain" description="HTH deoR-type" evidence="5">
    <location>
        <begin position="4"/>
        <end position="59"/>
    </location>
</feature>
<dbReference type="GeneID" id="64085778"/>
<dbReference type="Pfam" id="PF08220">
    <property type="entry name" value="HTH_DeoR"/>
    <property type="match status" value="1"/>
</dbReference>
<gene>
    <name evidence="7" type="ORF">COR51_01140</name>
    <name evidence="6" type="ORF">ECB94_15900</name>
</gene>
<dbReference type="InterPro" id="IPR037171">
    <property type="entry name" value="NagB/RpiA_transferase-like"/>
</dbReference>
<dbReference type="AlphaFoldDB" id="A0A2S9ZTX5"/>
<keyword evidence="3" id="KW-0238">DNA-binding</keyword>
<name>A0A2S9ZTX5_9VIBR</name>
<evidence type="ECO:0000313" key="7">
    <source>
        <dbReference type="EMBL" id="PRQ69224.1"/>
    </source>
</evidence>
<keyword evidence="8" id="KW-1185">Reference proteome</keyword>
<dbReference type="InterPro" id="IPR050313">
    <property type="entry name" value="Carb_Metab_HTH_regulators"/>
</dbReference>
<reference evidence="6 9" key="3">
    <citation type="submission" date="2018-11" db="EMBL/GenBank/DDBJ databases">
        <title>Complete Genome Sequence of Vbrio mediterranei 117-T6: a Potential Pathogen Bacteria Isolated from the Conchocelis of Pyropia.</title>
        <authorList>
            <person name="Liu Q."/>
        </authorList>
    </citation>
    <scope>NUCLEOTIDE SEQUENCE [LARGE SCALE GENOMIC DNA]</scope>
    <source>
        <strain evidence="6 9">117-T6</strain>
    </source>
</reference>
<accession>A0A2S9ZTX5</accession>
<dbReference type="Pfam" id="PF00455">
    <property type="entry name" value="DeoRC"/>
    <property type="match status" value="1"/>
</dbReference>
<dbReference type="InterPro" id="IPR018356">
    <property type="entry name" value="Tscrpt_reg_HTH_DeoR_CS"/>
</dbReference>
<keyword evidence="2" id="KW-0805">Transcription regulation</keyword>
<dbReference type="InterPro" id="IPR014036">
    <property type="entry name" value="DeoR-like_C"/>
</dbReference>
<dbReference type="Gene3D" id="1.10.10.10">
    <property type="entry name" value="Winged helix-like DNA-binding domain superfamily/Winged helix DNA-binding domain"/>
    <property type="match status" value="1"/>
</dbReference>
<sequence>MHNLSLRQQNVIELIQHQEYCTIEELSAHFNVTTQTIRRDINELCALGLARRHHGGVSLPTTLTNRSFASRSATNLSEKQIIAKQVVELIPDGCTLFLGIGTTIAAIAEKLGNQKELRVVTNNFQAAHILSQYDHIETWIPGGRLRTNDGDVVGDSIGHFFGQFSADIGIVSCASVSLASSVSLSADISPLELKQEEYAMEHQLREASVSQAIIAGSQQKWLVANSTKWQRKAGARVAPLSYFDRIFGSASGVS</sequence>
<dbReference type="GO" id="GO:0003700">
    <property type="term" value="F:DNA-binding transcription factor activity"/>
    <property type="evidence" value="ECO:0007669"/>
    <property type="project" value="InterPro"/>
</dbReference>
<dbReference type="GO" id="GO:0003677">
    <property type="term" value="F:DNA binding"/>
    <property type="evidence" value="ECO:0007669"/>
    <property type="project" value="UniProtKB-KW"/>
</dbReference>
<dbReference type="InterPro" id="IPR036388">
    <property type="entry name" value="WH-like_DNA-bd_sf"/>
</dbReference>
<proteinExistence type="predicted"/>
<dbReference type="SMART" id="SM01134">
    <property type="entry name" value="DeoRC"/>
    <property type="match status" value="1"/>
</dbReference>
<dbReference type="SUPFAM" id="SSF46785">
    <property type="entry name" value="Winged helix' DNA-binding domain"/>
    <property type="match status" value="1"/>
</dbReference>